<organism evidence="1 2">
    <name type="scientific">Artemisia annua</name>
    <name type="common">Sweet wormwood</name>
    <dbReference type="NCBI Taxonomy" id="35608"/>
    <lineage>
        <taxon>Eukaryota</taxon>
        <taxon>Viridiplantae</taxon>
        <taxon>Streptophyta</taxon>
        <taxon>Embryophyta</taxon>
        <taxon>Tracheophyta</taxon>
        <taxon>Spermatophyta</taxon>
        <taxon>Magnoliopsida</taxon>
        <taxon>eudicotyledons</taxon>
        <taxon>Gunneridae</taxon>
        <taxon>Pentapetalae</taxon>
        <taxon>asterids</taxon>
        <taxon>campanulids</taxon>
        <taxon>Asterales</taxon>
        <taxon>Asteraceae</taxon>
        <taxon>Asteroideae</taxon>
        <taxon>Anthemideae</taxon>
        <taxon>Artemisiinae</taxon>
        <taxon>Artemisia</taxon>
    </lineage>
</organism>
<dbReference type="GO" id="GO:0048367">
    <property type="term" value="P:shoot system development"/>
    <property type="evidence" value="ECO:0007669"/>
    <property type="project" value="InterPro"/>
</dbReference>
<sequence>MKDDARILQFALRRKGVGIDANHIMDYALSRKIAKKSIVVCLRSLQQIQSEIESCPVVGEDHHLSIVIGFLREIVTATISMFRAILICLSGKTKQDNGFSLIQKLLPMGRPTCEKGQEIIKEADIIDGTLRSLLKNVKKNEGKTLDLRMVIERLQTLDCHIQGYEVGLDSLFRKMIQTRVSLLNILAN</sequence>
<keyword evidence="2" id="KW-1185">Reference proteome</keyword>
<dbReference type="PANTHER" id="PTHR33070">
    <property type="entry name" value="OS06G0725500 PROTEIN"/>
    <property type="match status" value="1"/>
</dbReference>
<reference evidence="1 2" key="1">
    <citation type="journal article" date="2018" name="Mol. Plant">
        <title>The genome of Artemisia annua provides insight into the evolution of Asteraceae family and artemisinin biosynthesis.</title>
        <authorList>
            <person name="Shen Q."/>
            <person name="Zhang L."/>
            <person name="Liao Z."/>
            <person name="Wang S."/>
            <person name="Yan T."/>
            <person name="Shi P."/>
            <person name="Liu M."/>
            <person name="Fu X."/>
            <person name="Pan Q."/>
            <person name="Wang Y."/>
            <person name="Lv Z."/>
            <person name="Lu X."/>
            <person name="Zhang F."/>
            <person name="Jiang W."/>
            <person name="Ma Y."/>
            <person name="Chen M."/>
            <person name="Hao X."/>
            <person name="Li L."/>
            <person name="Tang Y."/>
            <person name="Lv G."/>
            <person name="Zhou Y."/>
            <person name="Sun X."/>
            <person name="Brodelius P.E."/>
            <person name="Rose J.K.C."/>
            <person name="Tang K."/>
        </authorList>
    </citation>
    <scope>NUCLEOTIDE SEQUENCE [LARGE SCALE GENOMIC DNA]</scope>
    <source>
        <strain evidence="2">cv. Huhao1</strain>
        <tissue evidence="1">Leaf</tissue>
    </source>
</reference>
<dbReference type="Pfam" id="PF03087">
    <property type="entry name" value="BPS1"/>
    <property type="match status" value="1"/>
</dbReference>
<evidence type="ECO:0000313" key="1">
    <source>
        <dbReference type="EMBL" id="PWA56569.1"/>
    </source>
</evidence>
<dbReference type="AlphaFoldDB" id="A0A2U1M5R0"/>
<name>A0A2U1M5R0_ARTAN</name>
<evidence type="ECO:0000313" key="2">
    <source>
        <dbReference type="Proteomes" id="UP000245207"/>
    </source>
</evidence>
<dbReference type="STRING" id="35608.A0A2U1M5R0"/>
<dbReference type="GO" id="GO:0048364">
    <property type="term" value="P:root development"/>
    <property type="evidence" value="ECO:0007669"/>
    <property type="project" value="InterPro"/>
</dbReference>
<dbReference type="EMBL" id="PKPP01006419">
    <property type="protein sequence ID" value="PWA56569.1"/>
    <property type="molecule type" value="Genomic_DNA"/>
</dbReference>
<comment type="caution">
    <text evidence="1">The sequence shown here is derived from an EMBL/GenBank/DDBJ whole genome shotgun (WGS) entry which is preliminary data.</text>
</comment>
<dbReference type="Proteomes" id="UP000245207">
    <property type="component" value="Unassembled WGS sequence"/>
</dbReference>
<gene>
    <name evidence="1" type="ORF">CTI12_AA413450</name>
</gene>
<proteinExistence type="predicted"/>
<dbReference type="InterPro" id="IPR004320">
    <property type="entry name" value="BPS1_pln"/>
</dbReference>
<dbReference type="PANTHER" id="PTHR33070:SF92">
    <property type="entry name" value="DUF241 DOMAIN PROTEIN"/>
    <property type="match status" value="1"/>
</dbReference>
<protein>
    <submittedName>
        <fullName evidence="1">Uncharacterized protein</fullName>
    </submittedName>
</protein>
<dbReference type="OrthoDB" id="1701699at2759"/>
<accession>A0A2U1M5R0</accession>